<name>L0DTJ3_THIND</name>
<evidence type="ECO:0000313" key="2">
    <source>
        <dbReference type="Proteomes" id="UP000010809"/>
    </source>
</evidence>
<dbReference type="KEGG" id="tni:TVNIR_0617"/>
<dbReference type="AlphaFoldDB" id="L0DTJ3"/>
<dbReference type="PATRIC" id="fig|1255043.3.peg.623"/>
<sequence length="39" mass="4348">MTLVSKMAQSSLRSFRDNQEFIGTHAQYDSVDAATVDIN</sequence>
<keyword evidence="2" id="KW-1185">Reference proteome</keyword>
<evidence type="ECO:0000313" key="1">
    <source>
        <dbReference type="EMBL" id="AGA32317.1"/>
    </source>
</evidence>
<organism evidence="1 2">
    <name type="scientific">Thioalkalivibrio nitratireducens (strain DSM 14787 / UNIQEM 213 / ALEN2)</name>
    <dbReference type="NCBI Taxonomy" id="1255043"/>
    <lineage>
        <taxon>Bacteria</taxon>
        <taxon>Pseudomonadati</taxon>
        <taxon>Pseudomonadota</taxon>
        <taxon>Gammaproteobacteria</taxon>
        <taxon>Chromatiales</taxon>
        <taxon>Ectothiorhodospiraceae</taxon>
        <taxon>Thioalkalivibrio</taxon>
    </lineage>
</organism>
<dbReference type="Proteomes" id="UP000010809">
    <property type="component" value="Chromosome"/>
</dbReference>
<reference evidence="1" key="1">
    <citation type="submission" date="2015-12" db="EMBL/GenBank/DDBJ databases">
        <authorList>
            <person name="Tikhonova T.V."/>
            <person name="Pavlov A.R."/>
            <person name="Beletsky A.V."/>
            <person name="Mardanov A.V."/>
            <person name="Sorokin D.Y."/>
            <person name="Ravin N.V."/>
            <person name="Popov V.O."/>
        </authorList>
    </citation>
    <scope>NUCLEOTIDE SEQUENCE</scope>
    <source>
        <strain evidence="1">DSM 14787</strain>
    </source>
</reference>
<dbReference type="HOGENOM" id="CLU_3318459_0_0_6"/>
<protein>
    <submittedName>
        <fullName evidence="1">Uncharacterized protein</fullName>
    </submittedName>
</protein>
<accession>L0DTJ3</accession>
<dbReference type="EMBL" id="CP003989">
    <property type="protein sequence ID" value="AGA32317.1"/>
    <property type="molecule type" value="Genomic_DNA"/>
</dbReference>
<gene>
    <name evidence="1" type="ordered locus">TVNIR_0617</name>
</gene>
<proteinExistence type="predicted"/>